<feature type="transmembrane region" description="Helical" evidence="3">
    <location>
        <begin position="6"/>
        <end position="28"/>
    </location>
</feature>
<dbReference type="GO" id="GO:0005886">
    <property type="term" value="C:plasma membrane"/>
    <property type="evidence" value="ECO:0007669"/>
    <property type="project" value="TreeGrafter"/>
</dbReference>
<proteinExistence type="predicted"/>
<organism evidence="4 5">
    <name type="scientific">Saponaria officinalis</name>
    <name type="common">Common soapwort</name>
    <name type="synonym">Lychnis saponaria</name>
    <dbReference type="NCBI Taxonomy" id="3572"/>
    <lineage>
        <taxon>Eukaryota</taxon>
        <taxon>Viridiplantae</taxon>
        <taxon>Streptophyta</taxon>
        <taxon>Embryophyta</taxon>
        <taxon>Tracheophyta</taxon>
        <taxon>Spermatophyta</taxon>
        <taxon>Magnoliopsida</taxon>
        <taxon>eudicotyledons</taxon>
        <taxon>Gunneridae</taxon>
        <taxon>Pentapetalae</taxon>
        <taxon>Caryophyllales</taxon>
        <taxon>Caryophyllaceae</taxon>
        <taxon>Caryophylleae</taxon>
        <taxon>Saponaria</taxon>
    </lineage>
</organism>
<evidence type="ECO:0000256" key="1">
    <source>
        <dbReference type="ARBA" id="ARBA00004370"/>
    </source>
</evidence>
<evidence type="ECO:0008006" key="6">
    <source>
        <dbReference type="Google" id="ProtNLM"/>
    </source>
</evidence>
<dbReference type="InterPro" id="IPR044839">
    <property type="entry name" value="NDR1-like"/>
</dbReference>
<keyword evidence="5" id="KW-1185">Reference proteome</keyword>
<comment type="subcellular location">
    <subcellularLocation>
        <location evidence="1">Membrane</location>
    </subcellularLocation>
</comment>
<evidence type="ECO:0000313" key="4">
    <source>
        <dbReference type="EMBL" id="KAK9690057.1"/>
    </source>
</evidence>
<keyword evidence="2 3" id="KW-0472">Membrane</keyword>
<protein>
    <recommendedName>
        <fullName evidence="6">Late embryogenesis abundant protein LEA-2 subgroup domain-containing protein</fullName>
    </recommendedName>
</protein>
<keyword evidence="3" id="KW-0812">Transmembrane</keyword>
<accession>A0AAW1IJ03</accession>
<reference evidence="4" key="1">
    <citation type="submission" date="2024-03" db="EMBL/GenBank/DDBJ databases">
        <title>WGS assembly of Saponaria officinalis var. Norfolk2.</title>
        <authorList>
            <person name="Jenkins J."/>
            <person name="Shu S."/>
            <person name="Grimwood J."/>
            <person name="Barry K."/>
            <person name="Goodstein D."/>
            <person name="Schmutz J."/>
            <person name="Leebens-Mack J."/>
            <person name="Osbourn A."/>
        </authorList>
    </citation>
    <scope>NUCLEOTIDE SEQUENCE [LARGE SCALE GENOMIC DNA]</scope>
    <source>
        <strain evidence="4">JIC</strain>
    </source>
</reference>
<dbReference type="PANTHER" id="PTHR31234:SF2">
    <property type="entry name" value="OS05G0199100 PROTEIN"/>
    <property type="match status" value="1"/>
</dbReference>
<name>A0AAW1IJ03_SAPOF</name>
<dbReference type="GO" id="GO:0098542">
    <property type="term" value="P:defense response to other organism"/>
    <property type="evidence" value="ECO:0007669"/>
    <property type="project" value="InterPro"/>
</dbReference>
<gene>
    <name evidence="4" type="ORF">RND81_09G101500</name>
</gene>
<sequence>MTCWKWTVLILIAIFIIFVLPFIIYFVVVKPKNPTFTIDHASVNDFNLTSDGHLTAFFGIGIRANNPNHKMKLKYRHIRVSIFKDKQNLATDSFPGFTQRKHNVTVVRVQPVSLNVSLKKGPKFDFGVESGMGYVIFDVFMTSTLNAANLEVDCKGIMVNFTADNNNNNSNNGQNFQSSRGCSVLVYSDD</sequence>
<evidence type="ECO:0000256" key="2">
    <source>
        <dbReference type="ARBA" id="ARBA00023136"/>
    </source>
</evidence>
<dbReference type="AlphaFoldDB" id="A0AAW1IJ03"/>
<evidence type="ECO:0000256" key="3">
    <source>
        <dbReference type="SAM" id="Phobius"/>
    </source>
</evidence>
<dbReference type="PANTHER" id="PTHR31234">
    <property type="entry name" value="LATE EMBRYOGENESIS ABUNDANT (LEA) HYDROXYPROLINE-RICH GLYCOPROTEIN FAMILY"/>
    <property type="match status" value="1"/>
</dbReference>
<dbReference type="Proteomes" id="UP001443914">
    <property type="component" value="Unassembled WGS sequence"/>
</dbReference>
<dbReference type="EMBL" id="JBDFQZ010000009">
    <property type="protein sequence ID" value="KAK9690057.1"/>
    <property type="molecule type" value="Genomic_DNA"/>
</dbReference>
<comment type="caution">
    <text evidence="4">The sequence shown here is derived from an EMBL/GenBank/DDBJ whole genome shotgun (WGS) entry which is preliminary data.</text>
</comment>
<keyword evidence="3" id="KW-1133">Transmembrane helix</keyword>
<evidence type="ECO:0000313" key="5">
    <source>
        <dbReference type="Proteomes" id="UP001443914"/>
    </source>
</evidence>